<dbReference type="RefSeq" id="WP_109318020.1">
    <property type="nucleotide sequence ID" value="NZ_QFWT01000001.1"/>
</dbReference>
<dbReference type="Proteomes" id="UP000245362">
    <property type="component" value="Unassembled WGS sequence"/>
</dbReference>
<gene>
    <name evidence="2" type="ORF">DI392_00875</name>
</gene>
<name>A0A2U3BDJ0_9VIBR</name>
<dbReference type="AlphaFoldDB" id="A0A2U3BDJ0"/>
<reference evidence="2 3" key="1">
    <citation type="submission" date="2018-05" db="EMBL/GenBank/DDBJ databases">
        <title>Vibrio limimaris sp. nov., isolated from marine sediment.</title>
        <authorList>
            <person name="Li C.-M."/>
        </authorList>
    </citation>
    <scope>NUCLEOTIDE SEQUENCE [LARGE SCALE GENOMIC DNA]</scope>
    <source>
        <strain evidence="2 3">E4404</strain>
    </source>
</reference>
<evidence type="ECO:0000313" key="3">
    <source>
        <dbReference type="Proteomes" id="UP000245362"/>
    </source>
</evidence>
<dbReference type="EMBL" id="QFWT01000001">
    <property type="protein sequence ID" value="PWI34866.1"/>
    <property type="molecule type" value="Genomic_DNA"/>
</dbReference>
<organism evidence="2 3">
    <name type="scientific">Vibrio albus</name>
    <dbReference type="NCBI Taxonomy" id="2200953"/>
    <lineage>
        <taxon>Bacteria</taxon>
        <taxon>Pseudomonadati</taxon>
        <taxon>Pseudomonadota</taxon>
        <taxon>Gammaproteobacteria</taxon>
        <taxon>Vibrionales</taxon>
        <taxon>Vibrionaceae</taxon>
        <taxon>Vibrio</taxon>
    </lineage>
</organism>
<dbReference type="OrthoDB" id="9853714at2"/>
<keyword evidence="3" id="KW-1185">Reference proteome</keyword>
<protein>
    <submittedName>
        <fullName evidence="2">Uncharacterized protein</fullName>
    </submittedName>
</protein>
<feature type="region of interest" description="Disordered" evidence="1">
    <location>
        <begin position="1"/>
        <end position="27"/>
    </location>
</feature>
<sequence length="97" mass="11185">MKSHADQIPTDPKFPHTTKPAESQMDAVGEFIQHTGKSSLIRNGEFIGFTWGHFTNFVRRKRRNPTCHLNNVDQFLNAFLDQDEVIYRTKQHLSGAE</sequence>
<evidence type="ECO:0000256" key="1">
    <source>
        <dbReference type="SAM" id="MobiDB-lite"/>
    </source>
</evidence>
<accession>A0A2U3BDJ0</accession>
<evidence type="ECO:0000313" key="2">
    <source>
        <dbReference type="EMBL" id="PWI34866.1"/>
    </source>
</evidence>
<comment type="caution">
    <text evidence="2">The sequence shown here is derived from an EMBL/GenBank/DDBJ whole genome shotgun (WGS) entry which is preliminary data.</text>
</comment>
<proteinExistence type="predicted"/>